<evidence type="ECO:0008006" key="4">
    <source>
        <dbReference type="Google" id="ProtNLM"/>
    </source>
</evidence>
<dbReference type="InterPro" id="IPR035979">
    <property type="entry name" value="RBD_domain_sf"/>
</dbReference>
<gene>
    <name evidence="2" type="ORF">RFI_09294</name>
</gene>
<dbReference type="EMBL" id="ASPP01007009">
    <property type="protein sequence ID" value="ETO27837.1"/>
    <property type="molecule type" value="Genomic_DNA"/>
</dbReference>
<evidence type="ECO:0000313" key="3">
    <source>
        <dbReference type="Proteomes" id="UP000023152"/>
    </source>
</evidence>
<evidence type="ECO:0000313" key="2">
    <source>
        <dbReference type="EMBL" id="ETO27837.1"/>
    </source>
</evidence>
<proteinExistence type="predicted"/>
<dbReference type="GO" id="GO:0003676">
    <property type="term" value="F:nucleic acid binding"/>
    <property type="evidence" value="ECO:0007669"/>
    <property type="project" value="InterPro"/>
</dbReference>
<dbReference type="AlphaFoldDB" id="X6NR68"/>
<keyword evidence="3" id="KW-1185">Reference proteome</keyword>
<dbReference type="Gene3D" id="3.30.70.330">
    <property type="match status" value="1"/>
</dbReference>
<dbReference type="InterPro" id="IPR012677">
    <property type="entry name" value="Nucleotide-bd_a/b_plait_sf"/>
</dbReference>
<protein>
    <recommendedName>
        <fullName evidence="4">RRM domain-containing protein</fullName>
    </recommendedName>
</protein>
<accession>X6NR68</accession>
<comment type="caution">
    <text evidence="2">The sequence shown here is derived from an EMBL/GenBank/DDBJ whole genome shotgun (WGS) entry which is preliminary data.</text>
</comment>
<organism evidence="2 3">
    <name type="scientific">Reticulomyxa filosa</name>
    <dbReference type="NCBI Taxonomy" id="46433"/>
    <lineage>
        <taxon>Eukaryota</taxon>
        <taxon>Sar</taxon>
        <taxon>Rhizaria</taxon>
        <taxon>Retaria</taxon>
        <taxon>Foraminifera</taxon>
        <taxon>Monothalamids</taxon>
        <taxon>Reticulomyxidae</taxon>
        <taxon>Reticulomyxa</taxon>
    </lineage>
</organism>
<evidence type="ECO:0000256" key="1">
    <source>
        <dbReference type="SAM" id="MobiDB-lite"/>
    </source>
</evidence>
<sequence length="192" mass="21740">MTSIYEAKPTPMGVKKKFTNNCTLVITNIDKNVTEDRLKLFLLSKGLDVEELQLDDSNNGTHRKGKVLFKTISKAKKALSHNHKLMYSGLIFYPNSNLENAIYFFSLPKKQDSFSISDAIIQDTTNQYSKNTSTVTKKKRSRRDKEMNGRTTTTSRTVKKAQLSIEAKSSILESDPCTTIDTTRLYSTPSRL</sequence>
<dbReference type="CDD" id="cd00590">
    <property type="entry name" value="RRM_SF"/>
    <property type="match status" value="1"/>
</dbReference>
<name>X6NR68_RETFI</name>
<feature type="region of interest" description="Disordered" evidence="1">
    <location>
        <begin position="131"/>
        <end position="157"/>
    </location>
</feature>
<reference evidence="2 3" key="1">
    <citation type="journal article" date="2013" name="Curr. Biol.">
        <title>The Genome of the Foraminiferan Reticulomyxa filosa.</title>
        <authorList>
            <person name="Glockner G."/>
            <person name="Hulsmann N."/>
            <person name="Schleicher M."/>
            <person name="Noegel A.A."/>
            <person name="Eichinger L."/>
            <person name="Gallinger C."/>
            <person name="Pawlowski J."/>
            <person name="Sierra R."/>
            <person name="Euteneuer U."/>
            <person name="Pillet L."/>
            <person name="Moustafa A."/>
            <person name="Platzer M."/>
            <person name="Groth M."/>
            <person name="Szafranski K."/>
            <person name="Schliwa M."/>
        </authorList>
    </citation>
    <scope>NUCLEOTIDE SEQUENCE [LARGE SCALE GENOMIC DNA]</scope>
</reference>
<dbReference type="SUPFAM" id="SSF54928">
    <property type="entry name" value="RNA-binding domain, RBD"/>
    <property type="match status" value="1"/>
</dbReference>
<dbReference type="Proteomes" id="UP000023152">
    <property type="component" value="Unassembled WGS sequence"/>
</dbReference>